<protein>
    <submittedName>
        <fullName evidence="1">Uncharacterized protein</fullName>
    </submittedName>
</protein>
<name>A0A6G1LJ80_9PEZI</name>
<gene>
    <name evidence="1" type="ORF">EJ03DRAFT_149478</name>
</gene>
<evidence type="ECO:0000313" key="1">
    <source>
        <dbReference type="EMBL" id="KAF2772916.1"/>
    </source>
</evidence>
<sequence length="188" mass="21007">MPSRYHGAVVHASYFNGGLASRTEQDRMSCTGVCHAHHPRSLQSSMSDRIISLAQQPQVAMLPGWGAAEPEVSDGPLCSALQLMSHHGSGIVSQNIDACYRGQREYLNAGRSVVKPLSMISQGMYRSFIAFGSPRREPKTRTTQNMLLSHRTRLSVQTLARDHTSWLSMRRYHRRPARMLCVCGAVRR</sequence>
<evidence type="ECO:0000313" key="2">
    <source>
        <dbReference type="Proteomes" id="UP000799436"/>
    </source>
</evidence>
<dbReference type="EMBL" id="ML995812">
    <property type="protein sequence ID" value="KAF2772916.1"/>
    <property type="molecule type" value="Genomic_DNA"/>
</dbReference>
<dbReference type="Proteomes" id="UP000799436">
    <property type="component" value="Unassembled WGS sequence"/>
</dbReference>
<reference evidence="1" key="1">
    <citation type="journal article" date="2020" name="Stud. Mycol.">
        <title>101 Dothideomycetes genomes: a test case for predicting lifestyles and emergence of pathogens.</title>
        <authorList>
            <person name="Haridas S."/>
            <person name="Albert R."/>
            <person name="Binder M."/>
            <person name="Bloem J."/>
            <person name="Labutti K."/>
            <person name="Salamov A."/>
            <person name="Andreopoulos B."/>
            <person name="Baker S."/>
            <person name="Barry K."/>
            <person name="Bills G."/>
            <person name="Bluhm B."/>
            <person name="Cannon C."/>
            <person name="Castanera R."/>
            <person name="Culley D."/>
            <person name="Daum C."/>
            <person name="Ezra D."/>
            <person name="Gonzalez J."/>
            <person name="Henrissat B."/>
            <person name="Kuo A."/>
            <person name="Liang C."/>
            <person name="Lipzen A."/>
            <person name="Lutzoni F."/>
            <person name="Magnuson J."/>
            <person name="Mondo S."/>
            <person name="Nolan M."/>
            <person name="Ohm R."/>
            <person name="Pangilinan J."/>
            <person name="Park H.-J."/>
            <person name="Ramirez L."/>
            <person name="Alfaro M."/>
            <person name="Sun H."/>
            <person name="Tritt A."/>
            <person name="Yoshinaga Y."/>
            <person name="Zwiers L.-H."/>
            <person name="Turgeon B."/>
            <person name="Goodwin S."/>
            <person name="Spatafora J."/>
            <person name="Crous P."/>
            <person name="Grigoriev I."/>
        </authorList>
    </citation>
    <scope>NUCLEOTIDE SEQUENCE</scope>
    <source>
        <strain evidence="1">CBS 116005</strain>
    </source>
</reference>
<accession>A0A6G1LJ80</accession>
<keyword evidence="2" id="KW-1185">Reference proteome</keyword>
<proteinExistence type="predicted"/>
<organism evidence="1 2">
    <name type="scientific">Teratosphaeria nubilosa</name>
    <dbReference type="NCBI Taxonomy" id="161662"/>
    <lineage>
        <taxon>Eukaryota</taxon>
        <taxon>Fungi</taxon>
        <taxon>Dikarya</taxon>
        <taxon>Ascomycota</taxon>
        <taxon>Pezizomycotina</taxon>
        <taxon>Dothideomycetes</taxon>
        <taxon>Dothideomycetidae</taxon>
        <taxon>Mycosphaerellales</taxon>
        <taxon>Teratosphaeriaceae</taxon>
        <taxon>Teratosphaeria</taxon>
    </lineage>
</organism>
<dbReference type="AlphaFoldDB" id="A0A6G1LJ80"/>